<feature type="transmembrane region" description="Helical" evidence="1">
    <location>
        <begin position="158"/>
        <end position="179"/>
    </location>
</feature>
<feature type="transmembrane region" description="Helical" evidence="1">
    <location>
        <begin position="32"/>
        <end position="53"/>
    </location>
</feature>
<dbReference type="EMBL" id="FUHW01000024">
    <property type="protein sequence ID" value="SJM60648.1"/>
    <property type="molecule type" value="Genomic_DNA"/>
</dbReference>
<organism evidence="2 3">
    <name type="scientific">Arthrobacter rhombi</name>
    <dbReference type="NCBI Taxonomy" id="71253"/>
    <lineage>
        <taxon>Bacteria</taxon>
        <taxon>Bacillati</taxon>
        <taxon>Actinomycetota</taxon>
        <taxon>Actinomycetes</taxon>
        <taxon>Micrococcales</taxon>
        <taxon>Micrococcaceae</taxon>
        <taxon>Arthrobacter</taxon>
    </lineage>
</organism>
<accession>A0A1R4FXK7</accession>
<evidence type="ECO:0000256" key="1">
    <source>
        <dbReference type="SAM" id="Phobius"/>
    </source>
</evidence>
<proteinExistence type="predicted"/>
<keyword evidence="1" id="KW-1133">Transmembrane helix</keyword>
<feature type="transmembrane region" description="Helical" evidence="1">
    <location>
        <begin position="265"/>
        <end position="287"/>
    </location>
</feature>
<feature type="transmembrane region" description="Helical" evidence="1">
    <location>
        <begin position="199"/>
        <end position="215"/>
    </location>
</feature>
<reference evidence="2 3" key="1">
    <citation type="submission" date="2017-02" db="EMBL/GenBank/DDBJ databases">
        <authorList>
            <person name="Peterson S.W."/>
        </authorList>
    </citation>
    <scope>NUCLEOTIDE SEQUENCE [LARGE SCALE GENOMIC DNA]</scope>
    <source>
        <strain evidence="2 3">B Ar 00.02</strain>
    </source>
</reference>
<keyword evidence="1" id="KW-0472">Membrane</keyword>
<dbReference type="Proteomes" id="UP000195913">
    <property type="component" value="Unassembled WGS sequence"/>
</dbReference>
<keyword evidence="1" id="KW-0812">Transmembrane</keyword>
<feature type="transmembrane region" description="Helical" evidence="1">
    <location>
        <begin position="7"/>
        <end position="26"/>
    </location>
</feature>
<evidence type="ECO:0000313" key="3">
    <source>
        <dbReference type="Proteomes" id="UP000195913"/>
    </source>
</evidence>
<keyword evidence="3" id="KW-1185">Reference proteome</keyword>
<protein>
    <submittedName>
        <fullName evidence="2">Uncharacterized protein</fullName>
    </submittedName>
</protein>
<name>A0A1R4FXK7_9MICC</name>
<dbReference type="RefSeq" id="WP_086997099.1">
    <property type="nucleotide sequence ID" value="NZ_FUHW01000024.1"/>
</dbReference>
<feature type="transmembrane region" description="Helical" evidence="1">
    <location>
        <begin position="293"/>
        <end position="314"/>
    </location>
</feature>
<dbReference type="AlphaFoldDB" id="A0A1R4FXK7"/>
<evidence type="ECO:0000313" key="2">
    <source>
        <dbReference type="EMBL" id="SJM60648.1"/>
    </source>
</evidence>
<feature type="transmembrane region" description="Helical" evidence="1">
    <location>
        <begin position="113"/>
        <end position="134"/>
    </location>
</feature>
<sequence length="338" mass="36471">MKIVTYLATLLGGLVFTTGLLAWVLATSSAMAPGAVLLAALAPTAFVGAAWLLGTSRVRGKEQTPARTRTGTEPETVPPGSWWQRSGRALLAIGILATLLHALLSANSLRPTVVILGSGFALAGLGIAAGRWIATHRPDDLVSEQLRMPTAERLQRQMACLVAVGSQAIFWISLLAGAPSRPRGDTVQLVYHLLGNTQLALYGTGIAALICGAYLRDQILHDARVNRDQTALLRRVIFGSTPLPQDAELRRQALRYSVAMPYQSFFRLMVIPLLFLAQALQYYVGIIRGEGSLFGQITSVALAIALVLSTVHFLRLGRAARRFAREQMQDPPVRTTQG</sequence>
<gene>
    <name evidence="2" type="ORF">FM101_06390</name>
</gene>
<feature type="transmembrane region" description="Helical" evidence="1">
    <location>
        <begin position="89"/>
        <end position="107"/>
    </location>
</feature>